<feature type="region of interest" description="Disordered" evidence="2">
    <location>
        <begin position="60"/>
        <end position="94"/>
    </location>
</feature>
<evidence type="ECO:0000313" key="6">
    <source>
        <dbReference type="Proteomes" id="UP000004105"/>
    </source>
</evidence>
<reference evidence="5 6" key="1">
    <citation type="submission" date="2011-02" db="EMBL/GenBank/DDBJ databases">
        <authorList>
            <person name="Muzny D."/>
            <person name="Qin X."/>
            <person name="Deng J."/>
            <person name="Jiang H."/>
            <person name="Liu Y."/>
            <person name="Qu J."/>
            <person name="Song X.-Z."/>
            <person name="Zhang L."/>
            <person name="Thornton R."/>
            <person name="Coyle M."/>
            <person name="Francisco L."/>
            <person name="Jackson L."/>
            <person name="Javaid M."/>
            <person name="Korchina V."/>
            <person name="Kovar C."/>
            <person name="Mata R."/>
            <person name="Mathew T."/>
            <person name="Ngo R."/>
            <person name="Nguyen L."/>
            <person name="Nguyen N."/>
            <person name="Okwuonu G."/>
            <person name="Ongeri F."/>
            <person name="Pham C."/>
            <person name="Simmons D."/>
            <person name="Wilczek-Boney K."/>
            <person name="Hale W."/>
            <person name="Jakkamsetti A."/>
            <person name="Pham P."/>
            <person name="Ruth R."/>
            <person name="San Lucas F."/>
            <person name="Warren J."/>
            <person name="Zhang J."/>
            <person name="Zhao Z."/>
            <person name="Zhou C."/>
            <person name="Zhu D."/>
            <person name="Lee S."/>
            <person name="Bess C."/>
            <person name="Blankenburg K."/>
            <person name="Forbes L."/>
            <person name="Fu Q."/>
            <person name="Gubbala S."/>
            <person name="Hirani K."/>
            <person name="Jayaseelan J.C."/>
            <person name="Lara F."/>
            <person name="Munidasa M."/>
            <person name="Palculict T."/>
            <person name="Patil S."/>
            <person name="Pu L.-L."/>
            <person name="Saada N."/>
            <person name="Tang L."/>
            <person name="Weissenberger G."/>
            <person name="Zhu Y."/>
            <person name="Hemphill L."/>
            <person name="Shang Y."/>
            <person name="Youmans B."/>
            <person name="Ayvaz T."/>
            <person name="Ross M."/>
            <person name="Santibanez J."/>
            <person name="Aqrawi P."/>
            <person name="Gross S."/>
            <person name="Joshi V."/>
            <person name="Fowler G."/>
            <person name="Nazareth L."/>
            <person name="Reid J."/>
            <person name="Worley K."/>
            <person name="Petrosino J."/>
            <person name="Highlander S."/>
            <person name="Gibbs R."/>
        </authorList>
    </citation>
    <scope>NUCLEOTIDE SEQUENCE [LARGE SCALE GENOMIC DNA]</scope>
    <source>
        <strain evidence="5 6">ATCC BAA-1200</strain>
    </source>
</reference>
<dbReference type="AlphaFoldDB" id="F2BCX4"/>
<name>F2BCX4_9NEIS</name>
<sequence>MHITPLAKALLLASLLVSGSLSAKEVYRWKEKAGYNKYSDVPRGLKPTESTIINVRTHKVTPPATSSVQPSPVTTVGDPNATPPNAQPSLAEQQAAISAKIAEENKAAEQRNKEIEEQNKQAAEANCKTAQMNLSYAQTAKTDKREALIERFNQDVSKYCK</sequence>
<keyword evidence="1" id="KW-0175">Coiled coil</keyword>
<keyword evidence="6" id="KW-1185">Reference proteome</keyword>
<gene>
    <name evidence="5" type="ORF">HMPREF9123_1604</name>
</gene>
<accession>F2BCX4</accession>
<evidence type="ECO:0000256" key="2">
    <source>
        <dbReference type="SAM" id="MobiDB-lite"/>
    </source>
</evidence>
<evidence type="ECO:0000256" key="3">
    <source>
        <dbReference type="SAM" id="SignalP"/>
    </source>
</evidence>
<dbReference type="RefSeq" id="WP_007342611.1">
    <property type="nucleotide sequence ID" value="NZ_GL878494.1"/>
</dbReference>
<comment type="caution">
    <text evidence="5">The sequence shown here is derived from an EMBL/GenBank/DDBJ whole genome shotgun (WGS) entry which is preliminary data.</text>
</comment>
<feature type="coiled-coil region" evidence="1">
    <location>
        <begin position="98"/>
        <end position="133"/>
    </location>
</feature>
<evidence type="ECO:0000256" key="1">
    <source>
        <dbReference type="SAM" id="Coils"/>
    </source>
</evidence>
<organism evidence="5 6">
    <name type="scientific">Neisseria bacilliformis ATCC BAA-1200</name>
    <dbReference type="NCBI Taxonomy" id="888742"/>
    <lineage>
        <taxon>Bacteria</taxon>
        <taxon>Pseudomonadati</taxon>
        <taxon>Pseudomonadota</taxon>
        <taxon>Betaproteobacteria</taxon>
        <taxon>Neisseriales</taxon>
        <taxon>Neisseriaceae</taxon>
        <taxon>Neisseria</taxon>
    </lineage>
</organism>
<evidence type="ECO:0000259" key="4">
    <source>
        <dbReference type="Pfam" id="PF13511"/>
    </source>
</evidence>
<keyword evidence="3" id="KW-0732">Signal</keyword>
<proteinExistence type="predicted"/>
<dbReference type="HOGENOM" id="CLU_114924_0_0_4"/>
<dbReference type="InterPro" id="IPR025392">
    <property type="entry name" value="DUF4124"/>
</dbReference>
<dbReference type="OrthoDB" id="8613872at2"/>
<dbReference type="EMBL" id="AFAY01000031">
    <property type="protein sequence ID" value="EGF10723.1"/>
    <property type="molecule type" value="Genomic_DNA"/>
</dbReference>
<feature type="compositionally biased region" description="Polar residues" evidence="2">
    <location>
        <begin position="63"/>
        <end position="74"/>
    </location>
</feature>
<feature type="signal peptide" evidence="3">
    <location>
        <begin position="1"/>
        <end position="23"/>
    </location>
</feature>
<dbReference type="Pfam" id="PF13511">
    <property type="entry name" value="DUF4124"/>
    <property type="match status" value="1"/>
</dbReference>
<evidence type="ECO:0000313" key="5">
    <source>
        <dbReference type="EMBL" id="EGF10723.1"/>
    </source>
</evidence>
<feature type="chain" id="PRO_5003279298" description="DUF4124 domain-containing protein" evidence="3">
    <location>
        <begin position="24"/>
        <end position="161"/>
    </location>
</feature>
<protein>
    <recommendedName>
        <fullName evidence="4">DUF4124 domain-containing protein</fullName>
    </recommendedName>
</protein>
<feature type="domain" description="DUF4124" evidence="4">
    <location>
        <begin position="14"/>
        <end position="69"/>
    </location>
</feature>
<dbReference type="Proteomes" id="UP000004105">
    <property type="component" value="Unassembled WGS sequence"/>
</dbReference>